<evidence type="ECO:0000313" key="3">
    <source>
        <dbReference type="Proteomes" id="UP000230154"/>
    </source>
</evidence>
<gene>
    <name evidence="2" type="ORF">COU35_03560</name>
</gene>
<reference evidence="3" key="1">
    <citation type="submission" date="2017-09" db="EMBL/GenBank/DDBJ databases">
        <title>Depth-based differentiation of microbial function through sediment-hosted aquifers and enrichment of novel symbionts in the deep terrestrial subsurface.</title>
        <authorList>
            <person name="Probst A.J."/>
            <person name="Ladd B."/>
            <person name="Jarett J.K."/>
            <person name="Geller-Mcgrath D.E."/>
            <person name="Sieber C.M.K."/>
            <person name="Emerson J.B."/>
            <person name="Anantharaman K."/>
            <person name="Thomas B.C."/>
            <person name="Malmstrom R."/>
            <person name="Stieglmeier M."/>
            <person name="Klingl A."/>
            <person name="Woyke T."/>
            <person name="Ryan C.M."/>
            <person name="Banfield J.F."/>
        </authorList>
    </citation>
    <scope>NUCLEOTIDE SEQUENCE [LARGE SCALE GENOMIC DNA]</scope>
</reference>
<dbReference type="Proteomes" id="UP000230154">
    <property type="component" value="Unassembled WGS sequence"/>
</dbReference>
<dbReference type="AlphaFoldDB" id="A0A2H0TQ26"/>
<evidence type="ECO:0000256" key="1">
    <source>
        <dbReference type="SAM" id="Phobius"/>
    </source>
</evidence>
<sequence length="61" mass="6814">MTKLGALAGIAGFFAVKILWQSLIPDWAMILLILAPLAGLIVLMISLMDGDPIRIRRRRWP</sequence>
<keyword evidence="1" id="KW-0812">Transmembrane</keyword>
<organism evidence="2 3">
    <name type="scientific">Candidatus Magasanikbacteria bacterium CG10_big_fil_rev_8_21_14_0_10_47_10</name>
    <dbReference type="NCBI Taxonomy" id="1974652"/>
    <lineage>
        <taxon>Bacteria</taxon>
        <taxon>Candidatus Magasanikiibacteriota</taxon>
    </lineage>
</organism>
<keyword evidence="1" id="KW-1133">Transmembrane helix</keyword>
<feature type="transmembrane region" description="Helical" evidence="1">
    <location>
        <begin position="28"/>
        <end position="48"/>
    </location>
</feature>
<dbReference type="EMBL" id="PFCB01000025">
    <property type="protein sequence ID" value="PIR74239.1"/>
    <property type="molecule type" value="Genomic_DNA"/>
</dbReference>
<accession>A0A2H0TQ26</accession>
<proteinExistence type="predicted"/>
<protein>
    <submittedName>
        <fullName evidence="2">Uncharacterized protein</fullName>
    </submittedName>
</protein>
<comment type="caution">
    <text evidence="2">The sequence shown here is derived from an EMBL/GenBank/DDBJ whole genome shotgun (WGS) entry which is preliminary data.</text>
</comment>
<name>A0A2H0TQ26_9BACT</name>
<keyword evidence="1" id="KW-0472">Membrane</keyword>
<evidence type="ECO:0000313" key="2">
    <source>
        <dbReference type="EMBL" id="PIR74239.1"/>
    </source>
</evidence>